<dbReference type="RefSeq" id="WP_091080052.1">
    <property type="nucleotide sequence ID" value="NZ_FOHX01000003.1"/>
</dbReference>
<dbReference type="STRING" id="568860.SAMN05421811_103539"/>
<dbReference type="Proteomes" id="UP000199361">
    <property type="component" value="Unassembled WGS sequence"/>
</dbReference>
<keyword evidence="2" id="KW-1185">Reference proteome</keyword>
<evidence type="ECO:0000313" key="1">
    <source>
        <dbReference type="EMBL" id="SET59617.1"/>
    </source>
</evidence>
<reference evidence="1 2" key="1">
    <citation type="submission" date="2016-10" db="EMBL/GenBank/DDBJ databases">
        <authorList>
            <person name="de Groot N.N."/>
        </authorList>
    </citation>
    <scope>NUCLEOTIDE SEQUENCE [LARGE SCALE GENOMIC DNA]</scope>
    <source>
        <strain evidence="1 2">CGMCC 4.5598</strain>
    </source>
</reference>
<dbReference type="OrthoDB" id="3232134at2"/>
<gene>
    <name evidence="1" type="ORF">SAMN05421811_103539</name>
</gene>
<protein>
    <submittedName>
        <fullName evidence="1">Uncharacterized protein</fullName>
    </submittedName>
</protein>
<name>A0A1I0FMR7_9ACTN</name>
<accession>A0A1I0FMR7</accession>
<dbReference type="AlphaFoldDB" id="A0A1I0FMR7"/>
<organism evidence="1 2">
    <name type="scientific">Nonomuraea wenchangensis</name>
    <dbReference type="NCBI Taxonomy" id="568860"/>
    <lineage>
        <taxon>Bacteria</taxon>
        <taxon>Bacillati</taxon>
        <taxon>Actinomycetota</taxon>
        <taxon>Actinomycetes</taxon>
        <taxon>Streptosporangiales</taxon>
        <taxon>Streptosporangiaceae</taxon>
        <taxon>Nonomuraea</taxon>
    </lineage>
</organism>
<sequence length="152" mass="17601">MTDTIFQASDLANRRTEILEQARHGLAQIRDKDSTSLVMLPERRLRMLEEIAKWSLAHMRLDDLLRRDAEPSVSELGDLAWLRVFEVEDLREFVDELHAVLIAAHSDQDPSALDEFIHAWRTTARQLEDPLRRSILLGRHDPDDFVEAPAPR</sequence>
<proteinExistence type="predicted"/>
<evidence type="ECO:0000313" key="2">
    <source>
        <dbReference type="Proteomes" id="UP000199361"/>
    </source>
</evidence>
<dbReference type="EMBL" id="FOHX01000003">
    <property type="protein sequence ID" value="SET59617.1"/>
    <property type="molecule type" value="Genomic_DNA"/>
</dbReference>